<comment type="caution">
    <text evidence="1">The sequence shown here is derived from an EMBL/GenBank/DDBJ whole genome shotgun (WGS) entry which is preliminary data.</text>
</comment>
<dbReference type="Proteomes" id="UP001286313">
    <property type="component" value="Unassembled WGS sequence"/>
</dbReference>
<evidence type="ECO:0000313" key="2">
    <source>
        <dbReference type="Proteomes" id="UP001286313"/>
    </source>
</evidence>
<name>A0AAE1BEU9_PETCI</name>
<proteinExistence type="predicted"/>
<protein>
    <submittedName>
        <fullName evidence="1">Uncharacterized protein</fullName>
    </submittedName>
</protein>
<reference evidence="1" key="1">
    <citation type="submission" date="2023-10" db="EMBL/GenBank/DDBJ databases">
        <title>Genome assemblies of two species of porcelain crab, Petrolisthes cinctipes and Petrolisthes manimaculis (Anomura: Porcellanidae).</title>
        <authorList>
            <person name="Angst P."/>
        </authorList>
    </citation>
    <scope>NUCLEOTIDE SEQUENCE</scope>
    <source>
        <strain evidence="1">PB745_01</strain>
        <tissue evidence="1">Gill</tissue>
    </source>
</reference>
<organism evidence="1 2">
    <name type="scientific">Petrolisthes cinctipes</name>
    <name type="common">Flat porcelain crab</name>
    <dbReference type="NCBI Taxonomy" id="88211"/>
    <lineage>
        <taxon>Eukaryota</taxon>
        <taxon>Metazoa</taxon>
        <taxon>Ecdysozoa</taxon>
        <taxon>Arthropoda</taxon>
        <taxon>Crustacea</taxon>
        <taxon>Multicrustacea</taxon>
        <taxon>Malacostraca</taxon>
        <taxon>Eumalacostraca</taxon>
        <taxon>Eucarida</taxon>
        <taxon>Decapoda</taxon>
        <taxon>Pleocyemata</taxon>
        <taxon>Anomura</taxon>
        <taxon>Galatheoidea</taxon>
        <taxon>Porcellanidae</taxon>
        <taxon>Petrolisthes</taxon>
    </lineage>
</organism>
<dbReference type="AlphaFoldDB" id="A0AAE1BEU9"/>
<evidence type="ECO:0000313" key="1">
    <source>
        <dbReference type="EMBL" id="KAK3849153.1"/>
    </source>
</evidence>
<dbReference type="EMBL" id="JAWQEG010009103">
    <property type="protein sequence ID" value="KAK3849153.1"/>
    <property type="molecule type" value="Genomic_DNA"/>
</dbReference>
<sequence length="94" mass="10679">MAHLEVCPQPWLPCEWTKEAGASWLTLTEEENVDSISSKSQPLSSLAIGFHPDLTHLHRDSGTTRRCCSRTTIHPQHSQPDMIITTMSERFLYT</sequence>
<gene>
    <name evidence="1" type="ORF">Pcinc_044080</name>
</gene>
<accession>A0AAE1BEU9</accession>
<keyword evidence="2" id="KW-1185">Reference proteome</keyword>